<gene>
    <name evidence="1" type="ORF">HKD42_10740</name>
</gene>
<dbReference type="EMBL" id="JABCRE010000003">
    <property type="protein sequence ID" value="NMW32538.1"/>
    <property type="molecule type" value="Genomic_DNA"/>
</dbReference>
<name>A0A848QTW5_9SPHN</name>
<protein>
    <recommendedName>
        <fullName evidence="3">Hpr(Ser) kinase/phosphatase</fullName>
    </recommendedName>
</protein>
<dbReference type="Gene3D" id="3.40.50.300">
    <property type="entry name" value="P-loop containing nucleotide triphosphate hydrolases"/>
    <property type="match status" value="1"/>
</dbReference>
<dbReference type="Proteomes" id="UP000561181">
    <property type="component" value="Unassembled WGS sequence"/>
</dbReference>
<accession>A0A848QTW5</accession>
<dbReference type="AlphaFoldDB" id="A0A848QTW5"/>
<dbReference type="SUPFAM" id="SSF53795">
    <property type="entry name" value="PEP carboxykinase-like"/>
    <property type="match status" value="1"/>
</dbReference>
<comment type="caution">
    <text evidence="1">The sequence shown here is derived from an EMBL/GenBank/DDBJ whole genome shotgun (WGS) entry which is preliminary data.</text>
</comment>
<dbReference type="InterPro" id="IPR027417">
    <property type="entry name" value="P-loop_NTPase"/>
</dbReference>
<sequence length="319" mass="35127">MPHFQHRAHGLNFQSDFELAGLIEEAFAEPDVLVRFGSVEPHLEAHRQGKLMRYRGWEASKSHFLLELDHIAKYLVTGGNHILVEKHPDASLHDVMAFFTGSALTALLQQRQLFTLHASAVQTAQGAVLFMGKSGAGKSTLCRAMQKRGFPMISDDVSAITFDDDGTATMLPSSPTTRLWGDSIDGLGEQRGVNRKLRAELDKYLVPAESFCNQPLPIHKIFSLSTHNRPTIDIQPLQSAESFQALSLFTFRKNFYLGQELGPVYFESVTKLARLVNVAGIARPAKPFLIHELADAVTQHIAPPPHACSPSVSPAHSTA</sequence>
<proteinExistence type="predicted"/>
<dbReference type="RefSeq" id="WP_170013212.1">
    <property type="nucleotide sequence ID" value="NZ_JABCRE010000003.1"/>
</dbReference>
<evidence type="ECO:0008006" key="3">
    <source>
        <dbReference type="Google" id="ProtNLM"/>
    </source>
</evidence>
<evidence type="ECO:0000313" key="1">
    <source>
        <dbReference type="EMBL" id="NMW32538.1"/>
    </source>
</evidence>
<organism evidence="1 2">
    <name type="scientific">Pontixanthobacter rizhaonensis</name>
    <dbReference type="NCBI Taxonomy" id="2730337"/>
    <lineage>
        <taxon>Bacteria</taxon>
        <taxon>Pseudomonadati</taxon>
        <taxon>Pseudomonadota</taxon>
        <taxon>Alphaproteobacteria</taxon>
        <taxon>Sphingomonadales</taxon>
        <taxon>Erythrobacteraceae</taxon>
        <taxon>Pontixanthobacter</taxon>
    </lineage>
</organism>
<reference evidence="1 2" key="1">
    <citation type="submission" date="2020-04" db="EMBL/GenBank/DDBJ databases">
        <authorList>
            <person name="Liu A."/>
        </authorList>
    </citation>
    <scope>NUCLEOTIDE SEQUENCE [LARGE SCALE GENOMIC DNA]</scope>
    <source>
        <strain evidence="1 2">RZ02</strain>
    </source>
</reference>
<evidence type="ECO:0000313" key="2">
    <source>
        <dbReference type="Proteomes" id="UP000561181"/>
    </source>
</evidence>
<keyword evidence="2" id="KW-1185">Reference proteome</keyword>